<feature type="region of interest" description="Disordered" evidence="1">
    <location>
        <begin position="1"/>
        <end position="24"/>
    </location>
</feature>
<evidence type="ECO:0000313" key="3">
    <source>
        <dbReference type="Proteomes" id="UP001153954"/>
    </source>
</evidence>
<feature type="compositionally biased region" description="Polar residues" evidence="1">
    <location>
        <begin position="108"/>
        <end position="126"/>
    </location>
</feature>
<gene>
    <name evidence="2" type="ORF">EEDITHA_LOCUS4001</name>
</gene>
<organism evidence="2 3">
    <name type="scientific">Euphydryas editha</name>
    <name type="common">Edith's checkerspot</name>
    <dbReference type="NCBI Taxonomy" id="104508"/>
    <lineage>
        <taxon>Eukaryota</taxon>
        <taxon>Metazoa</taxon>
        <taxon>Ecdysozoa</taxon>
        <taxon>Arthropoda</taxon>
        <taxon>Hexapoda</taxon>
        <taxon>Insecta</taxon>
        <taxon>Pterygota</taxon>
        <taxon>Neoptera</taxon>
        <taxon>Endopterygota</taxon>
        <taxon>Lepidoptera</taxon>
        <taxon>Glossata</taxon>
        <taxon>Ditrysia</taxon>
        <taxon>Papilionoidea</taxon>
        <taxon>Nymphalidae</taxon>
        <taxon>Nymphalinae</taxon>
        <taxon>Euphydryas</taxon>
    </lineage>
</organism>
<feature type="compositionally biased region" description="Polar residues" evidence="1">
    <location>
        <begin position="8"/>
        <end position="20"/>
    </location>
</feature>
<dbReference type="EMBL" id="CAKOGL010000007">
    <property type="protein sequence ID" value="CAH2087777.1"/>
    <property type="molecule type" value="Genomic_DNA"/>
</dbReference>
<sequence length="126" mass="14062">MFGIRTPPKQNEGSNPSSKTPPKLEANKLVRKHLEKWEAATSGPSTFKVQEILALPWWSEELTALKREVATKKGRIRCAAPVRRQMVVEQYLEAKARYNAKIKEAQSSHESLQEGGSLSPSDDTSS</sequence>
<evidence type="ECO:0000256" key="1">
    <source>
        <dbReference type="SAM" id="MobiDB-lite"/>
    </source>
</evidence>
<feature type="region of interest" description="Disordered" evidence="1">
    <location>
        <begin position="104"/>
        <end position="126"/>
    </location>
</feature>
<dbReference type="Proteomes" id="UP001153954">
    <property type="component" value="Unassembled WGS sequence"/>
</dbReference>
<keyword evidence="3" id="KW-1185">Reference proteome</keyword>
<comment type="caution">
    <text evidence="2">The sequence shown here is derived from an EMBL/GenBank/DDBJ whole genome shotgun (WGS) entry which is preliminary data.</text>
</comment>
<dbReference type="AlphaFoldDB" id="A0AAU9TNH2"/>
<evidence type="ECO:0000313" key="2">
    <source>
        <dbReference type="EMBL" id="CAH2087777.1"/>
    </source>
</evidence>
<reference evidence="2" key="1">
    <citation type="submission" date="2022-03" db="EMBL/GenBank/DDBJ databases">
        <authorList>
            <person name="Tunstrom K."/>
        </authorList>
    </citation>
    <scope>NUCLEOTIDE SEQUENCE</scope>
</reference>
<protein>
    <submittedName>
        <fullName evidence="2">Uncharacterized protein</fullName>
    </submittedName>
</protein>
<name>A0AAU9TNH2_EUPED</name>
<accession>A0AAU9TNH2</accession>
<proteinExistence type="predicted"/>